<evidence type="ECO:0000256" key="1">
    <source>
        <dbReference type="ARBA" id="ARBA00007228"/>
    </source>
</evidence>
<comment type="catalytic activity">
    <reaction evidence="5">
        <text>uridine(32) in tRNA + S-adenosyl-L-methionine = 2'-O-methyluridine(32) in tRNA + S-adenosyl-L-homocysteine + H(+)</text>
        <dbReference type="Rhea" id="RHEA:42936"/>
        <dbReference type="Rhea" id="RHEA-COMP:10107"/>
        <dbReference type="Rhea" id="RHEA-COMP:10290"/>
        <dbReference type="ChEBI" id="CHEBI:15378"/>
        <dbReference type="ChEBI" id="CHEBI:57856"/>
        <dbReference type="ChEBI" id="CHEBI:59789"/>
        <dbReference type="ChEBI" id="CHEBI:65315"/>
        <dbReference type="ChEBI" id="CHEBI:74478"/>
        <dbReference type="EC" id="2.1.1.200"/>
    </reaction>
</comment>
<comment type="subunit">
    <text evidence="5">Homodimer.</text>
</comment>
<comment type="subcellular location">
    <subcellularLocation>
        <location evidence="5">Cytoplasm</location>
    </subcellularLocation>
</comment>
<evidence type="ECO:0000256" key="4">
    <source>
        <dbReference type="ARBA" id="ARBA00022691"/>
    </source>
</evidence>
<keyword evidence="4 5" id="KW-0949">S-adenosyl-L-methionine</keyword>
<evidence type="ECO:0000256" key="5">
    <source>
        <dbReference type="RuleBase" id="RU362024"/>
    </source>
</evidence>
<keyword evidence="5" id="KW-0819">tRNA processing</keyword>
<dbReference type="Proteomes" id="UP000198620">
    <property type="component" value="Unassembled WGS sequence"/>
</dbReference>
<dbReference type="NCBIfam" id="TIGR00050">
    <property type="entry name" value="rRNA_methyl_1"/>
    <property type="match status" value="1"/>
</dbReference>
<evidence type="ECO:0000313" key="9">
    <source>
        <dbReference type="Proteomes" id="UP000198620"/>
    </source>
</evidence>
<reference evidence="8 9" key="1">
    <citation type="submission" date="2016-10" db="EMBL/GenBank/DDBJ databases">
        <authorList>
            <person name="de Groot N.N."/>
        </authorList>
    </citation>
    <scope>NUCLEOTIDE SEQUENCE [LARGE SCALE GENOMIC DNA]</scope>
    <source>
        <strain evidence="8 9">Nv1</strain>
    </source>
</reference>
<dbReference type="GO" id="GO:0106339">
    <property type="term" value="F:tRNA (cytidine(32)-2'-O)-methyltransferase activity"/>
    <property type="evidence" value="ECO:0007669"/>
    <property type="project" value="RHEA"/>
</dbReference>
<keyword evidence="5" id="KW-0963">Cytoplasm</keyword>
<dbReference type="InterPro" id="IPR029026">
    <property type="entry name" value="tRNA_m1G_MTases_N"/>
</dbReference>
<feature type="compositionally biased region" description="Basic and acidic residues" evidence="6">
    <location>
        <begin position="263"/>
        <end position="278"/>
    </location>
</feature>
<dbReference type="SUPFAM" id="SSF75217">
    <property type="entry name" value="alpha/beta knot"/>
    <property type="match status" value="1"/>
</dbReference>
<dbReference type="RefSeq" id="WP_090826502.1">
    <property type="nucleotide sequence ID" value="NZ_FOBH01000001.1"/>
</dbReference>
<proteinExistence type="inferred from homology"/>
<dbReference type="EC" id="2.1.1.200" evidence="5"/>
<feature type="region of interest" description="Disordered" evidence="6">
    <location>
        <begin position="244"/>
        <end position="278"/>
    </location>
</feature>
<dbReference type="STRING" id="1233.SAMN05216387_101391"/>
<dbReference type="Gene3D" id="1.10.8.590">
    <property type="match status" value="1"/>
</dbReference>
<evidence type="ECO:0000256" key="2">
    <source>
        <dbReference type="ARBA" id="ARBA00022603"/>
    </source>
</evidence>
<dbReference type="GO" id="GO:0160206">
    <property type="term" value="F:tRNA (cytidine(32)/uridine(32)-2'-O)-methyltransferase activity"/>
    <property type="evidence" value="ECO:0007669"/>
    <property type="project" value="UniProtKB-EC"/>
</dbReference>
<feature type="domain" description="tRNA/rRNA methyltransferase SpoU type" evidence="7">
    <location>
        <begin position="10"/>
        <end position="159"/>
    </location>
</feature>
<dbReference type="CDD" id="cd18093">
    <property type="entry name" value="SpoU-like_TrmJ"/>
    <property type="match status" value="1"/>
</dbReference>
<dbReference type="PANTHER" id="PTHR42786:SF2">
    <property type="entry name" value="TRNA (CYTIDINE_URIDINE-2'-O-)-METHYLTRANSFERASE TRMJ"/>
    <property type="match status" value="1"/>
</dbReference>
<dbReference type="OrthoDB" id="9806346at2"/>
<name>A0A1H7GUN8_9PROT</name>
<dbReference type="GO" id="GO:0003723">
    <property type="term" value="F:RNA binding"/>
    <property type="evidence" value="ECO:0007669"/>
    <property type="project" value="InterPro"/>
</dbReference>
<keyword evidence="2 5" id="KW-0489">Methyltransferase</keyword>
<gene>
    <name evidence="5" type="primary">trmJ</name>
    <name evidence="8" type="ORF">SAMN05216387_101391</name>
</gene>
<protein>
    <recommendedName>
        <fullName evidence="5">tRNA (cytidine/uridine-2'-O-)-methyltransferase TrmJ</fullName>
        <ecNumber evidence="5">2.1.1.200</ecNumber>
    </recommendedName>
    <alternativeName>
        <fullName evidence="5">tRNA (cytidine(32)/uridine(32)-2'-O)-methyltransferase</fullName>
    </alternativeName>
    <alternativeName>
        <fullName evidence="5">tRNA Cm32/Um32 methyltransferase</fullName>
    </alternativeName>
</protein>
<keyword evidence="9" id="KW-1185">Reference proteome</keyword>
<dbReference type="AlphaFoldDB" id="A0A1H7GUN8"/>
<organism evidence="8 9">
    <name type="scientific">Nitrosovibrio tenuis</name>
    <dbReference type="NCBI Taxonomy" id="1233"/>
    <lineage>
        <taxon>Bacteria</taxon>
        <taxon>Pseudomonadati</taxon>
        <taxon>Pseudomonadota</taxon>
        <taxon>Betaproteobacteria</taxon>
        <taxon>Nitrosomonadales</taxon>
        <taxon>Nitrosomonadaceae</taxon>
        <taxon>Nitrosovibrio</taxon>
    </lineage>
</organism>
<dbReference type="Gene3D" id="3.40.1280.10">
    <property type="match status" value="1"/>
</dbReference>
<dbReference type="PANTHER" id="PTHR42786">
    <property type="entry name" value="TRNA/RRNA METHYLTRANSFERASE"/>
    <property type="match status" value="1"/>
</dbReference>
<evidence type="ECO:0000256" key="6">
    <source>
        <dbReference type="SAM" id="MobiDB-lite"/>
    </source>
</evidence>
<dbReference type="InterPro" id="IPR029028">
    <property type="entry name" value="Alpha/beta_knot_MTases"/>
</dbReference>
<dbReference type="EMBL" id="FOBH01000001">
    <property type="protein sequence ID" value="SEK41876.1"/>
    <property type="molecule type" value="Genomic_DNA"/>
</dbReference>
<evidence type="ECO:0000259" key="7">
    <source>
        <dbReference type="Pfam" id="PF00588"/>
    </source>
</evidence>
<comment type="catalytic activity">
    <reaction evidence="5">
        <text>cytidine(32) in tRNA + S-adenosyl-L-methionine = 2'-O-methylcytidine(32) in tRNA + S-adenosyl-L-homocysteine + H(+)</text>
        <dbReference type="Rhea" id="RHEA:42932"/>
        <dbReference type="Rhea" id="RHEA-COMP:10288"/>
        <dbReference type="Rhea" id="RHEA-COMP:10289"/>
        <dbReference type="ChEBI" id="CHEBI:15378"/>
        <dbReference type="ChEBI" id="CHEBI:57856"/>
        <dbReference type="ChEBI" id="CHEBI:59789"/>
        <dbReference type="ChEBI" id="CHEBI:74495"/>
        <dbReference type="ChEBI" id="CHEBI:82748"/>
        <dbReference type="EC" id="2.1.1.200"/>
    </reaction>
</comment>
<dbReference type="FunFam" id="3.40.1280.10:FF:000006">
    <property type="entry name" value="Uncharacterized tRNA/rRNA methyltransferase HI_0380"/>
    <property type="match status" value="1"/>
</dbReference>
<comment type="function">
    <text evidence="5">Catalyzes the formation of 2'O-methylated cytidine (Cm32) or 2'O-methylated uridine (Um32) at position 32 in tRNA.</text>
</comment>
<evidence type="ECO:0000313" key="8">
    <source>
        <dbReference type="EMBL" id="SEK41876.1"/>
    </source>
</evidence>
<comment type="similarity">
    <text evidence="1">Belongs to the class IV-like SAM-binding methyltransferase superfamily. RNA methyltransferase TrmH family.</text>
</comment>
<keyword evidence="3 8" id="KW-0808">Transferase</keyword>
<accession>A0A1H7GUN8</accession>
<dbReference type="PIRSF" id="PIRSF004808">
    <property type="entry name" value="LasT"/>
    <property type="match status" value="1"/>
</dbReference>
<evidence type="ECO:0000256" key="3">
    <source>
        <dbReference type="ARBA" id="ARBA00022679"/>
    </source>
</evidence>
<dbReference type="GO" id="GO:0002128">
    <property type="term" value="P:tRNA nucleoside ribose methylation"/>
    <property type="evidence" value="ECO:0007669"/>
    <property type="project" value="TreeGrafter"/>
</dbReference>
<sequence length="278" mass="30315">MNPLQPLDNVRVVLSHTSHPGNIGGAARAMKTMGLGSLYLINPRSFPDMEAERRAAGAWDILNKTVVCADLDQALSGTVLAAAVTARSRDLSHEVFDARQGALELVSHARKSPVALVFGTEMSGLTTQEVSKCQIILHIPADPEYSSLNLASAVQVMAYELRMALSEPGPVPRIAGMAARFDEIELLLSHLERVAVRSGFLNPEAPKRLMQRLRRLFARTRLEKEEVNILRGILGACEKRMQTPPPIALGSSGASEEIPGDSCIDRSDENELDTERTR</sequence>
<dbReference type="InterPro" id="IPR001537">
    <property type="entry name" value="SpoU_MeTrfase"/>
</dbReference>
<dbReference type="Pfam" id="PF00588">
    <property type="entry name" value="SpoU_methylase"/>
    <property type="match status" value="1"/>
</dbReference>
<dbReference type="InterPro" id="IPR004384">
    <property type="entry name" value="RNA_MeTrfase_TrmJ/LasT"/>
</dbReference>
<dbReference type="GO" id="GO:0005829">
    <property type="term" value="C:cytosol"/>
    <property type="evidence" value="ECO:0007669"/>
    <property type="project" value="TreeGrafter"/>
</dbReference>